<sequence>MLVAERWRFNRGKARLFMVKKFLRDGTWSKVGDLNHLIFATLIDAVLRDLNQLEHGERNRRKLVRLQEVRLFPSPLKVACFYYFKLAGLMKFVSIFASFILF</sequence>
<keyword evidence="1" id="KW-0812">Transmembrane</keyword>
<accession>I0J3I7</accession>
<organism evidence="2">
    <name type="scientific">Arabidopsis halleri subsp. halleri</name>
    <name type="common">Arabis halleri</name>
    <dbReference type="NCBI Taxonomy" id="81971"/>
    <lineage>
        <taxon>Eukaryota</taxon>
        <taxon>Viridiplantae</taxon>
        <taxon>Streptophyta</taxon>
        <taxon>Embryophyta</taxon>
        <taxon>Tracheophyta</taxon>
        <taxon>Spermatophyta</taxon>
        <taxon>Magnoliopsida</taxon>
        <taxon>eudicotyledons</taxon>
        <taxon>Gunneridae</taxon>
        <taxon>Pentapetalae</taxon>
        <taxon>rosids</taxon>
        <taxon>malvids</taxon>
        <taxon>Brassicales</taxon>
        <taxon>Brassicaceae</taxon>
        <taxon>Camelineae</taxon>
        <taxon>Arabidopsis</taxon>
    </lineage>
</organism>
<dbReference type="EMBL" id="HE601752">
    <property type="protein sequence ID" value="CCD74547.1"/>
    <property type="molecule type" value="Genomic_DNA"/>
</dbReference>
<evidence type="ECO:0000256" key="1">
    <source>
        <dbReference type="SAM" id="Phobius"/>
    </source>
</evidence>
<keyword evidence="1" id="KW-1133">Transmembrane helix</keyword>
<reference evidence="2" key="1">
    <citation type="journal article" date="2013" name="New Phytol.">
        <title>Plant Defensin type 1 (PDF1): protein promiscuity and expression variation within the Arabidopsis genus shed light on zinc tolerance acquisition in Arabidopsis halleri.</title>
        <authorList>
            <person name="Shahzad Z."/>
            <person name="Ranwez V."/>
            <person name="Fizames C."/>
            <person name="Marques L."/>
            <person name="Le Martret B."/>
            <person name="Alassimone J."/>
            <person name="Gode C."/>
            <person name="Lacombe E."/>
            <person name="Castillo T."/>
            <person name="Saumitou-Laprade P."/>
            <person name="Berthomieu P."/>
            <person name="Gosti F."/>
        </authorList>
    </citation>
    <scope>NUCLEOTIDE SEQUENCE</scope>
    <source>
        <tissue evidence="2">Leaves</tissue>
    </source>
</reference>
<protein>
    <submittedName>
        <fullName evidence="2">Uncharacterized protein</fullName>
    </submittedName>
</protein>
<name>I0J3I7_ARAHH</name>
<dbReference type="AlphaFoldDB" id="I0J3I7"/>
<proteinExistence type="predicted"/>
<feature type="transmembrane region" description="Helical" evidence="1">
    <location>
        <begin position="80"/>
        <end position="101"/>
    </location>
</feature>
<evidence type="ECO:0000313" key="2">
    <source>
        <dbReference type="EMBL" id="CCD74547.1"/>
    </source>
</evidence>
<keyword evidence="1" id="KW-0472">Membrane</keyword>